<dbReference type="Proteomes" id="UP000323274">
    <property type="component" value="Unassembled WGS sequence"/>
</dbReference>
<gene>
    <name evidence="9" type="ORF">LCIT_05940</name>
</gene>
<dbReference type="GO" id="GO:0008360">
    <property type="term" value="P:regulation of cell shape"/>
    <property type="evidence" value="ECO:0007669"/>
    <property type="project" value="UniProtKB-KW"/>
</dbReference>
<keyword evidence="7 8" id="KW-0472">Membrane</keyword>
<dbReference type="RefSeq" id="WP_004904942.1">
    <property type="nucleotide sequence ID" value="NZ_BJJW01000002.1"/>
</dbReference>
<keyword evidence="4 8" id="KW-0812">Transmembrane</keyword>
<feature type="transmembrane region" description="Helical" evidence="8">
    <location>
        <begin position="109"/>
        <end position="137"/>
    </location>
</feature>
<evidence type="ECO:0000256" key="2">
    <source>
        <dbReference type="ARBA" id="ARBA00007776"/>
    </source>
</evidence>
<evidence type="ECO:0000256" key="7">
    <source>
        <dbReference type="ARBA" id="ARBA00023136"/>
    </source>
</evidence>
<feature type="transmembrane region" description="Helical" evidence="8">
    <location>
        <begin position="149"/>
        <end position="171"/>
    </location>
</feature>
<dbReference type="AlphaFoldDB" id="A0A5A5TZS9"/>
<name>A0A5A5TZS9_LEUCI</name>
<evidence type="ECO:0000256" key="1">
    <source>
        <dbReference type="ARBA" id="ARBA00004651"/>
    </source>
</evidence>
<keyword evidence="6 8" id="KW-1133">Transmembrane helix</keyword>
<dbReference type="EMBL" id="BJJW01000002">
    <property type="protein sequence ID" value="GDZ83352.1"/>
    <property type="molecule type" value="Genomic_DNA"/>
</dbReference>
<evidence type="ECO:0000256" key="6">
    <source>
        <dbReference type="ARBA" id="ARBA00022989"/>
    </source>
</evidence>
<dbReference type="InterPro" id="IPR007227">
    <property type="entry name" value="Cell_shape_determining_MreD"/>
</dbReference>
<proteinExistence type="inferred from homology"/>
<comment type="similarity">
    <text evidence="2">Belongs to the MreD family.</text>
</comment>
<comment type="subcellular location">
    <subcellularLocation>
        <location evidence="1">Cell membrane</location>
        <topology evidence="1">Multi-pass membrane protein</topology>
    </subcellularLocation>
</comment>
<feature type="transmembrane region" description="Helical" evidence="8">
    <location>
        <begin position="12"/>
        <end position="30"/>
    </location>
</feature>
<organism evidence="9 10">
    <name type="scientific">Leuconostoc citreum</name>
    <dbReference type="NCBI Taxonomy" id="33964"/>
    <lineage>
        <taxon>Bacteria</taxon>
        <taxon>Bacillati</taxon>
        <taxon>Bacillota</taxon>
        <taxon>Bacilli</taxon>
        <taxon>Lactobacillales</taxon>
        <taxon>Lactobacillaceae</taxon>
        <taxon>Leuconostoc</taxon>
    </lineage>
</organism>
<evidence type="ECO:0000256" key="8">
    <source>
        <dbReference type="SAM" id="Phobius"/>
    </source>
</evidence>
<reference evidence="9 10" key="1">
    <citation type="submission" date="2019-04" db="EMBL/GenBank/DDBJ databases">
        <title>A pseudo-fructophilic Leuconostoc citreum strain F192-5 isolated from peel of satsuma mandarin: the first report for isolation and characterization of strain-dependent fructophilic-like characteristics.</title>
        <authorList>
            <person name="Maeno S."/>
            <person name="Tanizawa Y."/>
            <person name="Kajikawa A."/>
            <person name="Kanesaki Y."/>
            <person name="Kubota E."/>
            <person name="Arita M."/>
            <person name="Leon D."/>
            <person name="Endo A."/>
        </authorList>
    </citation>
    <scope>NUCLEOTIDE SEQUENCE [LARGE SCALE GENOMIC DNA]</scope>
    <source>
        <strain evidence="9 10">F192-5</strain>
    </source>
</reference>
<sequence>MAFWQITRLRVVYPVLLVLLLFVDGALMAGMGGIFTAFPWHVLPVTTLIWLFYGVQFDVETDLPFWLYTVLVGILFDMYYTGIFGTYTVAFVAATALMKQLKRVLDERLLSGATIFLIGLVVYLLITYFAGFVIGIANVSVATFLMYEVLPTVILNTIIATVGYYPVWSLFQFLR</sequence>
<dbReference type="Pfam" id="PF04093">
    <property type="entry name" value="MreD"/>
    <property type="match status" value="1"/>
</dbReference>
<evidence type="ECO:0000313" key="9">
    <source>
        <dbReference type="EMBL" id="GDZ83352.1"/>
    </source>
</evidence>
<evidence type="ECO:0000256" key="4">
    <source>
        <dbReference type="ARBA" id="ARBA00022692"/>
    </source>
</evidence>
<dbReference type="NCBIfam" id="TIGR03426">
    <property type="entry name" value="shape_MreD"/>
    <property type="match status" value="1"/>
</dbReference>
<comment type="caution">
    <text evidence="9">The sequence shown here is derived from an EMBL/GenBank/DDBJ whole genome shotgun (WGS) entry which is preliminary data.</text>
</comment>
<accession>A0A5A5TZS9</accession>
<evidence type="ECO:0000256" key="3">
    <source>
        <dbReference type="ARBA" id="ARBA00022475"/>
    </source>
</evidence>
<keyword evidence="5" id="KW-0133">Cell shape</keyword>
<dbReference type="GO" id="GO:0005886">
    <property type="term" value="C:plasma membrane"/>
    <property type="evidence" value="ECO:0007669"/>
    <property type="project" value="UniProtKB-SubCell"/>
</dbReference>
<evidence type="ECO:0000256" key="5">
    <source>
        <dbReference type="ARBA" id="ARBA00022960"/>
    </source>
</evidence>
<feature type="transmembrane region" description="Helical" evidence="8">
    <location>
        <begin position="65"/>
        <end position="97"/>
    </location>
</feature>
<evidence type="ECO:0000313" key="10">
    <source>
        <dbReference type="Proteomes" id="UP000323274"/>
    </source>
</evidence>
<keyword evidence="3" id="KW-1003">Cell membrane</keyword>
<protein>
    <submittedName>
        <fullName evidence="9">Uncharacterized protein</fullName>
    </submittedName>
</protein>